<dbReference type="GO" id="GO:0006412">
    <property type="term" value="P:translation"/>
    <property type="evidence" value="ECO:0000318"/>
    <property type="project" value="GO_Central"/>
</dbReference>
<dbReference type="VEuPathDB" id="FungiDB:UMAG_05695"/>
<feature type="region of interest" description="Disordered" evidence="14">
    <location>
        <begin position="1"/>
        <end position="61"/>
    </location>
</feature>
<dbReference type="SUPFAM" id="SSF50465">
    <property type="entry name" value="EF-Tu/eEF-1alpha/eIF2-gamma C-terminal domain"/>
    <property type="match status" value="1"/>
</dbReference>
<gene>
    <name evidence="16" type="ORF">UMAG_05695</name>
</gene>
<evidence type="ECO:0000256" key="5">
    <source>
        <dbReference type="ARBA" id="ARBA00022553"/>
    </source>
</evidence>
<dbReference type="Pfam" id="PF03144">
    <property type="entry name" value="GTP_EFTU_D2"/>
    <property type="match status" value="1"/>
</dbReference>
<keyword evidence="4" id="KW-0963">Cytoplasm</keyword>
<dbReference type="PANTHER" id="PTHR23115">
    <property type="entry name" value="TRANSLATION FACTOR"/>
    <property type="match status" value="1"/>
</dbReference>
<feature type="compositionally biased region" description="Low complexity" evidence="14">
    <location>
        <begin position="21"/>
        <end position="61"/>
    </location>
</feature>
<organism evidence="16 17">
    <name type="scientific">Mycosarcoma maydis</name>
    <name type="common">Corn smut fungus</name>
    <name type="synonym">Ustilago maydis</name>
    <dbReference type="NCBI Taxonomy" id="5270"/>
    <lineage>
        <taxon>Eukaryota</taxon>
        <taxon>Fungi</taxon>
        <taxon>Dikarya</taxon>
        <taxon>Basidiomycota</taxon>
        <taxon>Ustilaginomycotina</taxon>
        <taxon>Ustilaginomycetes</taxon>
        <taxon>Ustilaginales</taxon>
        <taxon>Ustilaginaceae</taxon>
        <taxon>Mycosarcoma</taxon>
    </lineage>
</organism>
<evidence type="ECO:0000256" key="12">
    <source>
        <dbReference type="ARBA" id="ARBA00030845"/>
    </source>
</evidence>
<dbReference type="CDD" id="cd03704">
    <property type="entry name" value="eRF3_C_III"/>
    <property type="match status" value="1"/>
</dbReference>
<keyword evidence="8" id="KW-0648">Protein biosynthesis</keyword>
<keyword evidence="7" id="KW-0547">Nucleotide-binding</keyword>
<evidence type="ECO:0000256" key="1">
    <source>
        <dbReference type="ARBA" id="ARBA00004496"/>
    </source>
</evidence>
<feature type="compositionally biased region" description="Low complexity" evidence="14">
    <location>
        <begin position="197"/>
        <end position="206"/>
    </location>
</feature>
<dbReference type="PRINTS" id="PR01343">
    <property type="entry name" value="YEASTERF"/>
</dbReference>
<dbReference type="OrthoDB" id="342024at2759"/>
<evidence type="ECO:0000256" key="10">
    <source>
        <dbReference type="ARBA" id="ARBA00029585"/>
    </source>
</evidence>
<dbReference type="InterPro" id="IPR000795">
    <property type="entry name" value="T_Tr_GTP-bd_dom"/>
</dbReference>
<dbReference type="EMBL" id="CM003155">
    <property type="protein sequence ID" value="KIS66911.1"/>
    <property type="molecule type" value="Genomic_DNA"/>
</dbReference>
<dbReference type="STRING" id="237631.A0A0D1DSQ2"/>
<reference evidence="16 17" key="1">
    <citation type="journal article" date="2006" name="Nature">
        <title>Insights from the genome of the biotrophic fungal plant pathogen Ustilago maydis.</title>
        <authorList>
            <person name="Kamper J."/>
            <person name="Kahmann R."/>
            <person name="Bolker M."/>
            <person name="Ma L.J."/>
            <person name="Brefort T."/>
            <person name="Saville B.J."/>
            <person name="Banuett F."/>
            <person name="Kronstad J.W."/>
            <person name="Gold S.E."/>
            <person name="Muller O."/>
            <person name="Perlin M.H."/>
            <person name="Wosten H.A."/>
            <person name="de Vries R."/>
            <person name="Ruiz-Herrera J."/>
            <person name="Reynaga-Pena C.G."/>
            <person name="Snetselaar K."/>
            <person name="McCann M."/>
            <person name="Perez-Martin J."/>
            <person name="Feldbrugge M."/>
            <person name="Basse C.W."/>
            <person name="Steinberg G."/>
            <person name="Ibeas J.I."/>
            <person name="Holloman W."/>
            <person name="Guzman P."/>
            <person name="Farman M."/>
            <person name="Stajich J.E."/>
            <person name="Sentandreu R."/>
            <person name="Gonzalez-Prieto J.M."/>
            <person name="Kennell J.C."/>
            <person name="Molina L."/>
            <person name="Schirawski J."/>
            <person name="Mendoza-Mendoza A."/>
            <person name="Greilinger D."/>
            <person name="Munch K."/>
            <person name="Rossel N."/>
            <person name="Scherer M."/>
            <person name="Vranes M."/>
            <person name="Ladendorf O."/>
            <person name="Vincon V."/>
            <person name="Fuchs U."/>
            <person name="Sandrock B."/>
            <person name="Meng S."/>
            <person name="Ho E.C."/>
            <person name="Cahill M.J."/>
            <person name="Boyce K.J."/>
            <person name="Klose J."/>
            <person name="Klosterman S.J."/>
            <person name="Deelstra H.J."/>
            <person name="Ortiz-Castellanos L."/>
            <person name="Li W."/>
            <person name="Sanchez-Alonso P."/>
            <person name="Schreier P.H."/>
            <person name="Hauser-Hahn I."/>
            <person name="Vaupel M."/>
            <person name="Koopmann E."/>
            <person name="Friedrich G."/>
            <person name="Voss H."/>
            <person name="Schluter T."/>
            <person name="Margolis J."/>
            <person name="Platt D."/>
            <person name="Swimmer C."/>
            <person name="Gnirke A."/>
            <person name="Chen F."/>
            <person name="Vysotskaia V."/>
            <person name="Mannhaupt G."/>
            <person name="Guldener U."/>
            <person name="Munsterkotter M."/>
            <person name="Haase D."/>
            <person name="Oesterheld M."/>
            <person name="Mewes H.W."/>
            <person name="Mauceli E.W."/>
            <person name="DeCaprio D."/>
            <person name="Wade C.M."/>
            <person name="Butler J."/>
            <person name="Young S."/>
            <person name="Jaffe D.B."/>
            <person name="Calvo S."/>
            <person name="Nusbaum C."/>
            <person name="Galagan J."/>
            <person name="Birren B.W."/>
        </authorList>
    </citation>
    <scope>NUCLEOTIDE SEQUENCE [LARGE SCALE GENOMIC DNA]</scope>
    <source>
        <strain evidence="17">DSM 14603 / FGSC 9021 / UM521</strain>
    </source>
</reference>
<dbReference type="InterPro" id="IPR031157">
    <property type="entry name" value="G_TR_CS"/>
</dbReference>
<dbReference type="InParanoid" id="A0A0D1DSQ2"/>
<dbReference type="GO" id="GO:0005525">
    <property type="term" value="F:GTP binding"/>
    <property type="evidence" value="ECO:0007669"/>
    <property type="project" value="UniProtKB-KW"/>
</dbReference>
<dbReference type="RefSeq" id="XP_011391453.1">
    <property type="nucleotide sequence ID" value="XM_011393151.1"/>
</dbReference>
<dbReference type="InterPro" id="IPR004161">
    <property type="entry name" value="EFTu-like_2"/>
</dbReference>
<evidence type="ECO:0000313" key="17">
    <source>
        <dbReference type="Proteomes" id="UP000000561"/>
    </source>
</evidence>
<dbReference type="PRINTS" id="PR00315">
    <property type="entry name" value="ELONGATNFCT"/>
</dbReference>
<sequence length="755" mass="80314">MNPNAPSFGGFNPNASGFVPGGQQQQGQQQQGGTPYGQQGAYYQQGFGQQQQQQQGFNGGYNSQYQQYQQYQQQPYGGGYAQQGFNQPGFSNQYAQQGFNGLPARPAASGSNQPPARPAQPAAATSDVASRKPVSISIGGGAKPAAPAASDAPRKPVSISIGGGAKPAATTADKSDAPRKPVSISIGGAKKPEAAKEAVSAATKAEISVHSAAVSAVKDTEAPSSTAVTAPSSRSDSPAPSAAAASSSAATASKAESKVASLSSKPVATERATTNADQILAEASKVTDEETLKDLFGEKSDELKSHLNIVFIGHVDAGKSTMGGNLLFLTGMVDKRTMEKYEREAKEAGRESWYLSWALDSTAQEREKGKTVEVGRAYFETGKRRYTILDAPGHKSFVPSMISGAAQADVAVLVISARKGEFETGFERGGQTREHAVLVKTAGVQRLIVVVNKMDESTVQWEKSRYEEIQAKLTPFLRSAGFNPKTDITYIPVSAYAGQNLKERVPKSICDWYNGPSLLEFLDNLELGDRKISAPLKMPISEKYNDMGTVVVGKLEAGKIKKGDTLLLMPNKVSVEASAIFNEQEEEVPAAISGDNVRVKLKGIDHEDVTVGHVLTDPVNPVHVATHFEAQLAILEHRNIICAGYSAVVHCHTVSQEANLAALLHYYDKKTGKKSRRGPQFAKKGMKIIALVELAGPICVERFKDYPQLGRFTLRDEGRTVAIGKVTKLITSADELPDVAKLSVTDAASAAAAAN</sequence>
<evidence type="ECO:0000256" key="2">
    <source>
        <dbReference type="ARBA" id="ARBA00007249"/>
    </source>
</evidence>
<dbReference type="Gene3D" id="3.40.50.300">
    <property type="entry name" value="P-loop containing nucleotide triphosphate hydrolases"/>
    <property type="match status" value="1"/>
</dbReference>
<evidence type="ECO:0000256" key="9">
    <source>
        <dbReference type="ARBA" id="ARBA00023134"/>
    </source>
</evidence>
<dbReference type="InterPro" id="IPR050100">
    <property type="entry name" value="TRAFAC_GTPase_members"/>
</dbReference>
<dbReference type="GO" id="GO:0043022">
    <property type="term" value="F:ribosome binding"/>
    <property type="evidence" value="ECO:0007669"/>
    <property type="project" value="EnsemblFungi"/>
</dbReference>
<dbReference type="OMA" id="TNESVCA"/>
<dbReference type="SUPFAM" id="SSF50447">
    <property type="entry name" value="Translation proteins"/>
    <property type="match status" value="1"/>
</dbReference>
<keyword evidence="17" id="KW-1185">Reference proteome</keyword>
<dbReference type="FunCoup" id="A0A0D1DSQ2">
    <property type="interactions" value="403"/>
</dbReference>
<dbReference type="KEGG" id="uma:UMAG_05695"/>
<evidence type="ECO:0000256" key="14">
    <source>
        <dbReference type="SAM" id="MobiDB-lite"/>
    </source>
</evidence>
<protein>
    <recommendedName>
        <fullName evidence="3">Eukaryotic peptide chain release factor GTP-binding subunit</fullName>
    </recommendedName>
    <alternativeName>
        <fullName evidence="13">ERF-3</fullName>
    </alternativeName>
    <alternativeName>
        <fullName evidence="12">ERF2</fullName>
    </alternativeName>
    <alternativeName>
        <fullName evidence="10">Polypeptide release factor 3</fullName>
    </alternativeName>
    <alternativeName>
        <fullName evidence="11">Translation release factor 3</fullName>
    </alternativeName>
</protein>
<dbReference type="InterPro" id="IPR054696">
    <property type="entry name" value="GTP-eEF1A_C"/>
</dbReference>
<dbReference type="GO" id="GO:0018444">
    <property type="term" value="C:translation release factor complex"/>
    <property type="evidence" value="ECO:0000318"/>
    <property type="project" value="GO_Central"/>
</dbReference>
<dbReference type="FunFam" id="2.40.30.10:FF:000020">
    <property type="entry name" value="Translation elongation factor EF-1"/>
    <property type="match status" value="1"/>
</dbReference>
<name>A0A0D1DSQ2_MYCMD</name>
<dbReference type="FunFam" id="2.40.30.10:FF:000017">
    <property type="entry name" value="Eukaryotic peptide chain release factor GTP-binding subunit"/>
    <property type="match status" value="1"/>
</dbReference>
<evidence type="ECO:0000256" key="7">
    <source>
        <dbReference type="ARBA" id="ARBA00022741"/>
    </source>
</evidence>
<dbReference type="Proteomes" id="UP000000561">
    <property type="component" value="Chromosome 16"/>
</dbReference>
<evidence type="ECO:0000256" key="3">
    <source>
        <dbReference type="ARBA" id="ARBA00015765"/>
    </source>
</evidence>
<dbReference type="GO" id="GO:0005829">
    <property type="term" value="C:cytosol"/>
    <property type="evidence" value="ECO:0007669"/>
    <property type="project" value="GOC"/>
</dbReference>
<comment type="similarity">
    <text evidence="2">Belongs to the TRAFAC class translation factor GTPase superfamily. Classic translation factor GTPase family. EF-Tu/EF-1A subfamily.</text>
</comment>
<evidence type="ECO:0000256" key="8">
    <source>
        <dbReference type="ARBA" id="ARBA00022917"/>
    </source>
</evidence>
<dbReference type="Pfam" id="PF00009">
    <property type="entry name" value="GTP_EFTU"/>
    <property type="match status" value="1"/>
</dbReference>
<dbReference type="PROSITE" id="PS51722">
    <property type="entry name" value="G_TR_2"/>
    <property type="match status" value="1"/>
</dbReference>
<evidence type="ECO:0000259" key="15">
    <source>
        <dbReference type="PROSITE" id="PS51722"/>
    </source>
</evidence>
<dbReference type="InterPro" id="IPR009001">
    <property type="entry name" value="Transl_elong_EF1A/Init_IF2_C"/>
</dbReference>
<keyword evidence="9" id="KW-0342">GTP-binding</keyword>
<dbReference type="InterPro" id="IPR003285">
    <property type="entry name" value="Sup35"/>
</dbReference>
<dbReference type="InterPro" id="IPR027417">
    <property type="entry name" value="P-loop_NTPase"/>
</dbReference>
<dbReference type="GO" id="GO:0042802">
    <property type="term" value="F:identical protein binding"/>
    <property type="evidence" value="ECO:0007669"/>
    <property type="project" value="EnsemblFungi"/>
</dbReference>
<evidence type="ECO:0000256" key="13">
    <source>
        <dbReference type="ARBA" id="ARBA00031881"/>
    </source>
</evidence>
<dbReference type="InterPro" id="IPR009000">
    <property type="entry name" value="Transl_B-barrel_sf"/>
</dbReference>
<dbReference type="eggNOG" id="KOG0459">
    <property type="taxonomic scope" value="Eukaryota"/>
</dbReference>
<accession>A0A0D1DSQ2</accession>
<feature type="region of interest" description="Disordered" evidence="14">
    <location>
        <begin position="76"/>
        <end position="250"/>
    </location>
</feature>
<feature type="compositionally biased region" description="Polar residues" evidence="14">
    <location>
        <begin position="85"/>
        <end position="99"/>
    </location>
</feature>
<dbReference type="FunFam" id="3.40.50.300:FF:000503">
    <property type="entry name" value="Peptide chain release factor subunit 3"/>
    <property type="match status" value="1"/>
</dbReference>
<dbReference type="GO" id="GO:0000288">
    <property type="term" value="P:nuclear-transcribed mRNA catabolic process, deadenylation-dependent decay"/>
    <property type="evidence" value="ECO:0007669"/>
    <property type="project" value="EnsemblFungi"/>
</dbReference>
<feature type="domain" description="Tr-type G" evidence="15">
    <location>
        <begin position="304"/>
        <end position="536"/>
    </location>
</feature>
<evidence type="ECO:0000256" key="6">
    <source>
        <dbReference type="ARBA" id="ARBA00022737"/>
    </source>
</evidence>
<dbReference type="GO" id="GO:0010494">
    <property type="term" value="C:cytoplasmic stress granule"/>
    <property type="evidence" value="ECO:0007669"/>
    <property type="project" value="EnsemblFungi"/>
</dbReference>
<keyword evidence="5" id="KW-0597">Phosphoprotein</keyword>
<dbReference type="PROSITE" id="PS00301">
    <property type="entry name" value="G_TR_1"/>
    <property type="match status" value="1"/>
</dbReference>
<evidence type="ECO:0000256" key="11">
    <source>
        <dbReference type="ARBA" id="ARBA00030210"/>
    </source>
</evidence>
<dbReference type="GO" id="GO:0003924">
    <property type="term" value="F:GTPase activity"/>
    <property type="evidence" value="ECO:0000318"/>
    <property type="project" value="GO_Central"/>
</dbReference>
<dbReference type="Pfam" id="PF22594">
    <property type="entry name" value="GTP-eEF1A_C"/>
    <property type="match status" value="1"/>
</dbReference>
<dbReference type="GO" id="GO:0002184">
    <property type="term" value="P:cytoplasmic translational termination"/>
    <property type="evidence" value="ECO:0007669"/>
    <property type="project" value="EnsemblFungi"/>
</dbReference>
<evidence type="ECO:0000256" key="4">
    <source>
        <dbReference type="ARBA" id="ARBA00022490"/>
    </source>
</evidence>
<dbReference type="SUPFAM" id="SSF52540">
    <property type="entry name" value="P-loop containing nucleoside triphosphate hydrolases"/>
    <property type="match status" value="1"/>
</dbReference>
<feature type="compositionally biased region" description="Low complexity" evidence="14">
    <location>
        <begin position="222"/>
        <end position="250"/>
    </location>
</feature>
<dbReference type="AlphaFoldDB" id="A0A0D1DSQ2"/>
<proteinExistence type="inferred from homology"/>
<dbReference type="GeneID" id="23565515"/>
<keyword evidence="6" id="KW-0677">Repeat</keyword>
<dbReference type="CDD" id="cd01883">
    <property type="entry name" value="EF1_alpha"/>
    <property type="match status" value="1"/>
</dbReference>
<dbReference type="CDD" id="cd04089">
    <property type="entry name" value="eRF3_II"/>
    <property type="match status" value="1"/>
</dbReference>
<evidence type="ECO:0000313" key="16">
    <source>
        <dbReference type="EMBL" id="KIS66911.1"/>
    </source>
</evidence>
<dbReference type="Gene3D" id="2.40.30.10">
    <property type="entry name" value="Translation factors"/>
    <property type="match status" value="2"/>
</dbReference>
<comment type="subcellular location">
    <subcellularLocation>
        <location evidence="1">Cytoplasm</location>
    </subcellularLocation>
</comment>
<dbReference type="GO" id="GO:0003747">
    <property type="term" value="F:translation release factor activity"/>
    <property type="evidence" value="ECO:0000318"/>
    <property type="project" value="GO_Central"/>
</dbReference>